<evidence type="ECO:0000256" key="5">
    <source>
        <dbReference type="ARBA" id="ARBA00023014"/>
    </source>
</evidence>
<keyword evidence="3" id="KW-0677">Repeat</keyword>
<dbReference type="GO" id="GO:0051539">
    <property type="term" value="F:4 iron, 4 sulfur cluster binding"/>
    <property type="evidence" value="ECO:0007669"/>
    <property type="project" value="UniProtKB-KW"/>
</dbReference>
<keyword evidence="2" id="KW-0479">Metal-binding</keyword>
<dbReference type="Pfam" id="PF02754">
    <property type="entry name" value="CCG"/>
    <property type="match status" value="1"/>
</dbReference>
<dbReference type="EMBL" id="WUIY01000930">
    <property type="protein sequence ID" value="MXI78702.1"/>
    <property type="molecule type" value="Genomic_DNA"/>
</dbReference>
<dbReference type="PANTHER" id="PTHR32479:SF19">
    <property type="entry name" value="ANAEROBIC GLYCEROL-3-PHOSPHATE DEHYDROGENASE SUBUNIT C"/>
    <property type="match status" value="1"/>
</dbReference>
<proteinExistence type="predicted"/>
<dbReference type="Proteomes" id="UP000436141">
    <property type="component" value="Unassembled WGS sequence"/>
</dbReference>
<keyword evidence="4" id="KW-0408">Iron</keyword>
<dbReference type="InterPro" id="IPR004017">
    <property type="entry name" value="Cys_rich_dom"/>
</dbReference>
<comment type="caution">
    <text evidence="6">The sequence shown here is derived from an EMBL/GenBank/DDBJ whole genome shotgun (WGS) entry which is preliminary data.</text>
</comment>
<reference evidence="6 7" key="1">
    <citation type="submission" date="2019-12" db="EMBL/GenBank/DDBJ databases">
        <title>Enteriobacteria Tanzani isolates_10434.</title>
        <authorList>
            <person name="Subbiah M."/>
            <person name="Call D."/>
        </authorList>
    </citation>
    <scope>NUCLEOTIDE SEQUENCE [LARGE SCALE GENOMIC DNA]</scope>
    <source>
        <strain evidence="6 7">10434wD1</strain>
    </source>
</reference>
<evidence type="ECO:0000256" key="4">
    <source>
        <dbReference type="ARBA" id="ARBA00023004"/>
    </source>
</evidence>
<organism evidence="6 7">
    <name type="scientific">Escherichia coli</name>
    <dbReference type="NCBI Taxonomy" id="562"/>
    <lineage>
        <taxon>Bacteria</taxon>
        <taxon>Pseudomonadati</taxon>
        <taxon>Pseudomonadota</taxon>
        <taxon>Gammaproteobacteria</taxon>
        <taxon>Enterobacterales</taxon>
        <taxon>Enterobacteriaceae</taxon>
        <taxon>Escherichia</taxon>
    </lineage>
</organism>
<sequence length="122" mass="13736">WRKLDEGKTLPLKPLPLKVVYHTPCHMEKMGWTLYTLELLRKIPGLELTVLDSQCCGIAGTYGFKKENYPTSQAIGAPLFRQIEESGADLVITDCETCKWQIEMSTSLRCEHPITLLAQALA</sequence>
<dbReference type="AlphaFoldDB" id="A0A6N8R7N7"/>
<accession>A0A6N8R7N7</accession>
<gene>
    <name evidence="6" type="ORF">GRW05_31550</name>
</gene>
<evidence type="ECO:0000256" key="1">
    <source>
        <dbReference type="ARBA" id="ARBA00022485"/>
    </source>
</evidence>
<dbReference type="PANTHER" id="PTHR32479">
    <property type="entry name" value="GLYCOLATE OXIDASE IRON-SULFUR SUBUNIT"/>
    <property type="match status" value="1"/>
</dbReference>
<keyword evidence="1" id="KW-0004">4Fe-4S</keyword>
<dbReference type="GO" id="GO:0046872">
    <property type="term" value="F:metal ion binding"/>
    <property type="evidence" value="ECO:0007669"/>
    <property type="project" value="UniProtKB-KW"/>
</dbReference>
<dbReference type="GO" id="GO:0016491">
    <property type="term" value="F:oxidoreductase activity"/>
    <property type="evidence" value="ECO:0007669"/>
    <property type="project" value="UniProtKB-ARBA"/>
</dbReference>
<evidence type="ECO:0000313" key="6">
    <source>
        <dbReference type="EMBL" id="MXI78702.1"/>
    </source>
</evidence>
<name>A0A6N8R7N7_ECOLX</name>
<evidence type="ECO:0000313" key="7">
    <source>
        <dbReference type="Proteomes" id="UP000436141"/>
    </source>
</evidence>
<feature type="non-terminal residue" evidence="6">
    <location>
        <position position="1"/>
    </location>
</feature>
<evidence type="ECO:0000256" key="2">
    <source>
        <dbReference type="ARBA" id="ARBA00022723"/>
    </source>
</evidence>
<evidence type="ECO:0000256" key="3">
    <source>
        <dbReference type="ARBA" id="ARBA00022737"/>
    </source>
</evidence>
<keyword evidence="5" id="KW-0411">Iron-sulfur</keyword>
<protein>
    <submittedName>
        <fullName evidence="6">Anaerobic glycerol-3-phosphate dehydrogenase subunit C</fullName>
    </submittedName>
</protein>